<evidence type="ECO:0000259" key="1">
    <source>
        <dbReference type="SMART" id="SM00871"/>
    </source>
</evidence>
<protein>
    <recommendedName>
        <fullName evidence="1">AraC effector-binding domain-containing protein</fullName>
    </recommendedName>
</protein>
<sequence>MIDTPYITHSAARLAAVIHLDIPRAEMMQAFGSAVDELLTVLSAQDITPNGSAFAHHLTMSPDRFDFELGFFVSTPVSAAGRVQPGQLRAAKVARTIYHGPYEGLPAAWGEFMGWIEANGHTPDTDLWEWYVAGPHTSPDPASWRTELNRPVLD</sequence>
<dbReference type="Pfam" id="PF06445">
    <property type="entry name" value="GyrI-like"/>
    <property type="match status" value="1"/>
</dbReference>
<keyword evidence="3" id="KW-1185">Reference proteome</keyword>
<reference evidence="2 3" key="1">
    <citation type="journal article" date="2019" name="Front. Microbiol.">
        <title>Genomes of Neutrophilic Sulfur-Oxidizing Chemolithoautotrophs Representing 9 Proteobacterial Species From 8 Genera.</title>
        <authorList>
            <person name="Watanabe T."/>
            <person name="Kojima H."/>
            <person name="Umezawa K."/>
            <person name="Hori C."/>
            <person name="Takasuka T.E."/>
            <person name="Kato Y."/>
            <person name="Fukui M."/>
        </authorList>
    </citation>
    <scope>NUCLEOTIDE SEQUENCE [LARGE SCALE GENOMIC DNA]</scope>
    <source>
        <strain evidence="2 3">TTN</strain>
    </source>
</reference>
<feature type="domain" description="AraC effector-binding" evidence="1">
    <location>
        <begin position="3"/>
        <end position="153"/>
    </location>
</feature>
<gene>
    <name evidence="2" type="ORF">SFMTTN_0328</name>
</gene>
<dbReference type="Proteomes" id="UP000286806">
    <property type="component" value="Unassembled WGS sequence"/>
</dbReference>
<dbReference type="EMBL" id="BGOW01000002">
    <property type="protein sequence ID" value="GBL44531.1"/>
    <property type="molecule type" value="Genomic_DNA"/>
</dbReference>
<accession>A0A401JA67</accession>
<dbReference type="RefSeq" id="WP_124703377.1">
    <property type="nucleotide sequence ID" value="NZ_BGOW01000002.1"/>
</dbReference>
<organism evidence="2 3">
    <name type="scientific">Sulfuriferula multivorans</name>
    <dbReference type="NCBI Taxonomy" id="1559896"/>
    <lineage>
        <taxon>Bacteria</taxon>
        <taxon>Pseudomonadati</taxon>
        <taxon>Pseudomonadota</taxon>
        <taxon>Betaproteobacteria</taxon>
        <taxon>Nitrosomonadales</taxon>
        <taxon>Sulfuricellaceae</taxon>
        <taxon>Sulfuriferula</taxon>
    </lineage>
</organism>
<dbReference type="SUPFAM" id="SSF55136">
    <property type="entry name" value="Probable bacterial effector-binding domain"/>
    <property type="match status" value="1"/>
</dbReference>
<dbReference type="OrthoDB" id="795001at2"/>
<comment type="caution">
    <text evidence="2">The sequence shown here is derived from an EMBL/GenBank/DDBJ whole genome shotgun (WGS) entry which is preliminary data.</text>
</comment>
<dbReference type="AlphaFoldDB" id="A0A401JA67"/>
<dbReference type="Gene3D" id="3.20.80.10">
    <property type="entry name" value="Regulatory factor, effector binding domain"/>
    <property type="match status" value="1"/>
</dbReference>
<dbReference type="SMART" id="SM00871">
    <property type="entry name" value="AraC_E_bind"/>
    <property type="match status" value="1"/>
</dbReference>
<evidence type="ECO:0000313" key="3">
    <source>
        <dbReference type="Proteomes" id="UP000286806"/>
    </source>
</evidence>
<dbReference type="InterPro" id="IPR011256">
    <property type="entry name" value="Reg_factor_effector_dom_sf"/>
</dbReference>
<dbReference type="InterPro" id="IPR029442">
    <property type="entry name" value="GyrI-like"/>
</dbReference>
<dbReference type="InterPro" id="IPR010499">
    <property type="entry name" value="AraC_E-bd"/>
</dbReference>
<evidence type="ECO:0000313" key="2">
    <source>
        <dbReference type="EMBL" id="GBL44531.1"/>
    </source>
</evidence>
<name>A0A401JA67_9PROT</name>
<proteinExistence type="predicted"/>